<dbReference type="EMBL" id="CYGV01001362">
    <property type="protein sequence ID" value="CUA73245.1"/>
    <property type="molecule type" value="Genomic_DNA"/>
</dbReference>
<dbReference type="InterPro" id="IPR007714">
    <property type="entry name" value="CFA20_dom"/>
</dbReference>
<protein>
    <recommendedName>
        <fullName evidence="1">CFA20 domain-containing protein</fullName>
    </recommendedName>
</protein>
<keyword evidence="3" id="KW-1185">Reference proteome</keyword>
<sequence>MFASTVQPASVSLFSSVGSHPLQLFSVSTDPSLPTDSLIHFLNDHTGLPLPKAGVQLVELPEYHTSGSDDQLISQDLACTVLHIQSPTLRTTFIRCPPFEDGSKQSLGLTHQWLHMQIRDIGREFSFEIGLIDSAGRAGVIRCSTFQEEPRIESLEPPLLHVPLDMSPPGCMSPWRTIAMNLSTVIPHFSTAACTVDGPRAAHVPFGAYASMSYLKIYANCRLRRVWLARFADGSVNQAWEFGLYAG</sequence>
<evidence type="ECO:0000259" key="1">
    <source>
        <dbReference type="Pfam" id="PF05018"/>
    </source>
</evidence>
<evidence type="ECO:0000313" key="2">
    <source>
        <dbReference type="EMBL" id="CUA73245.1"/>
    </source>
</evidence>
<name>A0A0K6G3Z8_9AGAM</name>
<dbReference type="Pfam" id="PF05018">
    <property type="entry name" value="CFA20_dom"/>
    <property type="match status" value="1"/>
</dbReference>
<organism evidence="2 3">
    <name type="scientific">Rhizoctonia solani</name>
    <dbReference type="NCBI Taxonomy" id="456999"/>
    <lineage>
        <taxon>Eukaryota</taxon>
        <taxon>Fungi</taxon>
        <taxon>Dikarya</taxon>
        <taxon>Basidiomycota</taxon>
        <taxon>Agaricomycotina</taxon>
        <taxon>Agaricomycetes</taxon>
        <taxon>Cantharellales</taxon>
        <taxon>Ceratobasidiaceae</taxon>
        <taxon>Rhizoctonia</taxon>
    </lineage>
</organism>
<dbReference type="InterPro" id="IPR040441">
    <property type="entry name" value="CFA20/CFAP20DC"/>
</dbReference>
<dbReference type="Proteomes" id="UP000044841">
    <property type="component" value="Unassembled WGS sequence"/>
</dbReference>
<proteinExistence type="predicted"/>
<accession>A0A0K6G3Z8</accession>
<feature type="domain" description="CFA20" evidence="1">
    <location>
        <begin position="66"/>
        <end position="229"/>
    </location>
</feature>
<evidence type="ECO:0000313" key="3">
    <source>
        <dbReference type="Proteomes" id="UP000044841"/>
    </source>
</evidence>
<dbReference type="PANTHER" id="PTHR12458">
    <property type="entry name" value="ORF PROTEIN"/>
    <property type="match status" value="1"/>
</dbReference>
<dbReference type="AlphaFoldDB" id="A0A0K6G3Z8"/>
<reference evidence="2 3" key="1">
    <citation type="submission" date="2015-07" db="EMBL/GenBank/DDBJ databases">
        <authorList>
            <person name="Noorani M."/>
        </authorList>
    </citation>
    <scope>NUCLEOTIDE SEQUENCE [LARGE SCALE GENOMIC DNA]</scope>
    <source>
        <strain evidence="2">BBA 69670</strain>
    </source>
</reference>
<gene>
    <name evidence="2" type="ORF">RSOLAG22IIIB_10659</name>
</gene>